<dbReference type="EMBL" id="BART01015340">
    <property type="protein sequence ID" value="GAG83213.1"/>
    <property type="molecule type" value="Genomic_DNA"/>
</dbReference>
<sequence>MIKLNQELYPRFRWYLFDGRKMYTAAFSVFGPLRAVLFLGQHFLVLNSVKHVQLLTRRFEDLVRHAVVHPHDINTTLKQLLNEIATHES</sequence>
<accession>X1BGG3</accession>
<proteinExistence type="predicted"/>
<dbReference type="AlphaFoldDB" id="X1BGG3"/>
<comment type="caution">
    <text evidence="1">The sequence shown here is derived from an EMBL/GenBank/DDBJ whole genome shotgun (WGS) entry which is preliminary data.</text>
</comment>
<protein>
    <submittedName>
        <fullName evidence="1">Uncharacterized protein</fullName>
    </submittedName>
</protein>
<reference evidence="1" key="1">
    <citation type="journal article" date="2014" name="Front. Microbiol.">
        <title>High frequency of phylogenetically diverse reductive dehalogenase-homologous genes in deep subseafloor sedimentary metagenomes.</title>
        <authorList>
            <person name="Kawai M."/>
            <person name="Futagami T."/>
            <person name="Toyoda A."/>
            <person name="Takaki Y."/>
            <person name="Nishi S."/>
            <person name="Hori S."/>
            <person name="Arai W."/>
            <person name="Tsubouchi T."/>
            <person name="Morono Y."/>
            <person name="Uchiyama I."/>
            <person name="Ito T."/>
            <person name="Fujiyama A."/>
            <person name="Inagaki F."/>
            <person name="Takami H."/>
        </authorList>
    </citation>
    <scope>NUCLEOTIDE SEQUENCE</scope>
    <source>
        <strain evidence="1">Expedition CK06-06</strain>
    </source>
</reference>
<name>X1BGG3_9ZZZZ</name>
<gene>
    <name evidence="1" type="ORF">S01H4_29815</name>
</gene>
<organism evidence="1">
    <name type="scientific">marine sediment metagenome</name>
    <dbReference type="NCBI Taxonomy" id="412755"/>
    <lineage>
        <taxon>unclassified sequences</taxon>
        <taxon>metagenomes</taxon>
        <taxon>ecological metagenomes</taxon>
    </lineage>
</organism>
<evidence type="ECO:0000313" key="1">
    <source>
        <dbReference type="EMBL" id="GAG83213.1"/>
    </source>
</evidence>